<evidence type="ECO:0000256" key="1">
    <source>
        <dbReference type="SAM" id="MobiDB-lite"/>
    </source>
</evidence>
<dbReference type="PROSITE" id="PS50076">
    <property type="entry name" value="DNAJ_2"/>
    <property type="match status" value="1"/>
</dbReference>
<dbReference type="AlphaFoldDB" id="A0A8J3FVX1"/>
<evidence type="ECO:0000259" key="3">
    <source>
        <dbReference type="PROSITE" id="PS50076"/>
    </source>
</evidence>
<sequence>MVVAVHVTEWTLPVGMTFPCPHKEIPPRSETALVVNRHGGQLDAVARRNGRPHIVSAPTREMSGVVRGIDYYELLGVDRTASSAEIKSAYRSLAKVMHPDAGGTPGTFRLLREAYETLRDPRRRAAYDRGKDDGAQASSPTPPSPPTPPQPRRTRGTTTRPWMGRTTGFGRQREFGVDPDFVPTLPRLGPEVIPWWHEVDPGERVRYVPSTAPSPESVLAALGGWLLLLVVGLLVDLSPLLVAVWLVLVAGVTTVVVGLGRRLLAARGVDRGFALEFGGRRVFGRPAAEPTHLAEQLTAELLSRYLTRLPGVRIFHGLAWPGSVFADVDHAVLCGRRLVLIESKTWLPGHYTADETGALWRNGHPFRGGAVRLPDGVAAYRELLPDVEVRGAVLVYPSRAGSVTTDEPADISAPPMSPELFVEHIGDWLAEEPATVDRNLFRTLLRQVVSEEPYPDC</sequence>
<evidence type="ECO:0000313" key="4">
    <source>
        <dbReference type="EMBL" id="GGM54833.1"/>
    </source>
</evidence>
<dbReference type="PROSITE" id="PS00636">
    <property type="entry name" value="DNAJ_1"/>
    <property type="match status" value="1"/>
</dbReference>
<gene>
    <name evidence="4" type="ORF">GCM10012275_27410</name>
</gene>
<dbReference type="GO" id="GO:0005737">
    <property type="term" value="C:cytoplasm"/>
    <property type="evidence" value="ECO:0007669"/>
    <property type="project" value="TreeGrafter"/>
</dbReference>
<dbReference type="Proteomes" id="UP000637578">
    <property type="component" value="Unassembled WGS sequence"/>
</dbReference>
<keyword evidence="2" id="KW-1133">Transmembrane helix</keyword>
<dbReference type="Pfam" id="PF00226">
    <property type="entry name" value="DnaJ"/>
    <property type="match status" value="1"/>
</dbReference>
<dbReference type="CDD" id="cd06257">
    <property type="entry name" value="DnaJ"/>
    <property type="match status" value="1"/>
</dbReference>
<dbReference type="EMBL" id="BMMK01000011">
    <property type="protein sequence ID" value="GGM54833.1"/>
    <property type="molecule type" value="Genomic_DNA"/>
</dbReference>
<feature type="transmembrane region" description="Helical" evidence="2">
    <location>
        <begin position="241"/>
        <end position="259"/>
    </location>
</feature>
<keyword evidence="2" id="KW-0472">Membrane</keyword>
<accession>A0A8J3FVX1</accession>
<dbReference type="PANTHER" id="PTHR43096">
    <property type="entry name" value="DNAJ HOMOLOG 1, MITOCHONDRIAL-RELATED"/>
    <property type="match status" value="1"/>
</dbReference>
<dbReference type="Pfam" id="PF08378">
    <property type="entry name" value="NERD"/>
    <property type="match status" value="1"/>
</dbReference>
<proteinExistence type="predicted"/>
<protein>
    <submittedName>
        <fullName evidence="4">Molecular chaperone DnaJ</fullName>
    </submittedName>
</protein>
<dbReference type="SUPFAM" id="SSF46565">
    <property type="entry name" value="Chaperone J-domain"/>
    <property type="match status" value="1"/>
</dbReference>
<organism evidence="4 5">
    <name type="scientific">Longimycelium tulufanense</name>
    <dbReference type="NCBI Taxonomy" id="907463"/>
    <lineage>
        <taxon>Bacteria</taxon>
        <taxon>Bacillati</taxon>
        <taxon>Actinomycetota</taxon>
        <taxon>Actinomycetes</taxon>
        <taxon>Pseudonocardiales</taxon>
        <taxon>Pseudonocardiaceae</taxon>
        <taxon>Longimycelium</taxon>
    </lineage>
</organism>
<feature type="compositionally biased region" description="Basic and acidic residues" evidence="1">
    <location>
        <begin position="119"/>
        <end position="134"/>
    </location>
</feature>
<name>A0A8J3FVX1_9PSEU</name>
<dbReference type="InterPro" id="IPR011528">
    <property type="entry name" value="NERD"/>
</dbReference>
<dbReference type="InterPro" id="IPR018253">
    <property type="entry name" value="DnaJ_domain_CS"/>
</dbReference>
<evidence type="ECO:0000256" key="2">
    <source>
        <dbReference type="SAM" id="Phobius"/>
    </source>
</evidence>
<feature type="compositionally biased region" description="Pro residues" evidence="1">
    <location>
        <begin position="140"/>
        <end position="151"/>
    </location>
</feature>
<dbReference type="InterPro" id="IPR036869">
    <property type="entry name" value="J_dom_sf"/>
</dbReference>
<reference evidence="4" key="2">
    <citation type="submission" date="2020-09" db="EMBL/GenBank/DDBJ databases">
        <authorList>
            <person name="Sun Q."/>
            <person name="Zhou Y."/>
        </authorList>
    </citation>
    <scope>NUCLEOTIDE SEQUENCE</scope>
    <source>
        <strain evidence="4">CGMCC 4.5737</strain>
    </source>
</reference>
<feature type="compositionally biased region" description="Low complexity" evidence="1">
    <location>
        <begin position="156"/>
        <end position="168"/>
    </location>
</feature>
<dbReference type="InterPro" id="IPR001623">
    <property type="entry name" value="DnaJ_domain"/>
</dbReference>
<dbReference type="SMART" id="SM00271">
    <property type="entry name" value="DnaJ"/>
    <property type="match status" value="1"/>
</dbReference>
<feature type="domain" description="J" evidence="3">
    <location>
        <begin position="70"/>
        <end position="131"/>
    </location>
</feature>
<evidence type="ECO:0000313" key="5">
    <source>
        <dbReference type="Proteomes" id="UP000637578"/>
    </source>
</evidence>
<dbReference type="GO" id="GO:0042026">
    <property type="term" value="P:protein refolding"/>
    <property type="evidence" value="ECO:0007669"/>
    <property type="project" value="TreeGrafter"/>
</dbReference>
<dbReference type="Gene3D" id="1.10.287.110">
    <property type="entry name" value="DnaJ domain"/>
    <property type="match status" value="1"/>
</dbReference>
<keyword evidence="2" id="KW-0812">Transmembrane</keyword>
<comment type="caution">
    <text evidence="4">The sequence shown here is derived from an EMBL/GenBank/DDBJ whole genome shotgun (WGS) entry which is preliminary data.</text>
</comment>
<reference evidence="4" key="1">
    <citation type="journal article" date="2014" name="Int. J. Syst. Evol. Microbiol.">
        <title>Complete genome sequence of Corynebacterium casei LMG S-19264T (=DSM 44701T), isolated from a smear-ripened cheese.</title>
        <authorList>
            <consortium name="US DOE Joint Genome Institute (JGI-PGF)"/>
            <person name="Walter F."/>
            <person name="Albersmeier A."/>
            <person name="Kalinowski J."/>
            <person name="Ruckert C."/>
        </authorList>
    </citation>
    <scope>NUCLEOTIDE SEQUENCE</scope>
    <source>
        <strain evidence="4">CGMCC 4.5737</strain>
    </source>
</reference>
<dbReference type="PANTHER" id="PTHR43096:SF58">
    <property type="entry name" value="CHAPERONE DNAJ-DOMAIN SUPERFAMILY PROTEIN"/>
    <property type="match status" value="1"/>
</dbReference>
<feature type="region of interest" description="Disordered" evidence="1">
    <location>
        <begin position="119"/>
        <end position="171"/>
    </location>
</feature>
<dbReference type="PRINTS" id="PR00625">
    <property type="entry name" value="JDOMAIN"/>
</dbReference>
<dbReference type="GO" id="GO:0051082">
    <property type="term" value="F:unfolded protein binding"/>
    <property type="evidence" value="ECO:0007669"/>
    <property type="project" value="TreeGrafter"/>
</dbReference>
<keyword evidence="5" id="KW-1185">Reference proteome</keyword>